<gene>
    <name evidence="1" type="ORF">SMN809_LOCUS26476</name>
</gene>
<dbReference type="AlphaFoldDB" id="A0A8S2TUH7"/>
<proteinExistence type="predicted"/>
<protein>
    <submittedName>
        <fullName evidence="1">Uncharacterized protein</fullName>
    </submittedName>
</protein>
<dbReference type="Proteomes" id="UP000676336">
    <property type="component" value="Unassembled WGS sequence"/>
</dbReference>
<feature type="non-terminal residue" evidence="1">
    <location>
        <position position="87"/>
    </location>
</feature>
<accession>A0A8S2TUH7</accession>
<evidence type="ECO:0000313" key="1">
    <source>
        <dbReference type="EMBL" id="CAF4309482.1"/>
    </source>
</evidence>
<evidence type="ECO:0000313" key="2">
    <source>
        <dbReference type="Proteomes" id="UP000676336"/>
    </source>
</evidence>
<comment type="caution">
    <text evidence="1">The sequence shown here is derived from an EMBL/GenBank/DDBJ whole genome shotgun (WGS) entry which is preliminary data.</text>
</comment>
<dbReference type="EMBL" id="CAJOBI010037917">
    <property type="protein sequence ID" value="CAF4309482.1"/>
    <property type="molecule type" value="Genomic_DNA"/>
</dbReference>
<organism evidence="1 2">
    <name type="scientific">Rotaria magnacalcarata</name>
    <dbReference type="NCBI Taxonomy" id="392030"/>
    <lineage>
        <taxon>Eukaryota</taxon>
        <taxon>Metazoa</taxon>
        <taxon>Spiralia</taxon>
        <taxon>Gnathifera</taxon>
        <taxon>Rotifera</taxon>
        <taxon>Eurotatoria</taxon>
        <taxon>Bdelloidea</taxon>
        <taxon>Philodinida</taxon>
        <taxon>Philodinidae</taxon>
        <taxon>Rotaria</taxon>
    </lineage>
</organism>
<name>A0A8S2TUH7_9BILA</name>
<reference evidence="1" key="1">
    <citation type="submission" date="2021-02" db="EMBL/GenBank/DDBJ databases">
        <authorList>
            <person name="Nowell W R."/>
        </authorList>
    </citation>
    <scope>NUCLEOTIDE SEQUENCE</scope>
</reference>
<sequence length="87" mass="9839">MYEIIPLKNGSNILVFDGGLKYLRAYLPVQANNGFLLPKSSISILKHLYYIGDIVCFETNLNNDEKNKDRWSGDDGMYVDSTYGIGQ</sequence>